<dbReference type="PRINTS" id="PR00348">
    <property type="entry name" value="UBIQUITIN"/>
</dbReference>
<reference evidence="14 16" key="2">
    <citation type="journal article" date="2014" name="BMC Genomics">
        <title>An improved genome release (version Mt4.0) for the model legume Medicago truncatula.</title>
        <authorList>
            <person name="Tang H."/>
            <person name="Krishnakumar V."/>
            <person name="Bidwell S."/>
            <person name="Rosen B."/>
            <person name="Chan A."/>
            <person name="Zhou S."/>
            <person name="Gentzbittel L."/>
            <person name="Childs K.L."/>
            <person name="Yandell M."/>
            <person name="Gundlach H."/>
            <person name="Mayer K.F."/>
            <person name="Schwartz D.C."/>
            <person name="Town C.D."/>
        </authorList>
    </citation>
    <scope>GENOME REANNOTATION</scope>
    <source>
        <strain evidence="15 16">cv. Jemalong A17</strain>
    </source>
</reference>
<evidence type="ECO:0000313" key="14">
    <source>
        <dbReference type="EMBL" id="AES65368.1"/>
    </source>
</evidence>
<dbReference type="EMBL" id="CM001218">
    <property type="protein sequence ID" value="AES65368.1"/>
    <property type="molecule type" value="Genomic_DNA"/>
</dbReference>
<accession>G7IIC5</accession>
<evidence type="ECO:0000259" key="12">
    <source>
        <dbReference type="PROSITE" id="PS50053"/>
    </source>
</evidence>
<reference evidence="14 16" key="1">
    <citation type="journal article" date="2011" name="Nature">
        <title>The Medicago genome provides insight into the evolution of rhizobial symbioses.</title>
        <authorList>
            <person name="Young N.D."/>
            <person name="Debelle F."/>
            <person name="Oldroyd G.E."/>
            <person name="Geurts R."/>
            <person name="Cannon S.B."/>
            <person name="Udvardi M.K."/>
            <person name="Benedito V.A."/>
            <person name="Mayer K.F."/>
            <person name="Gouzy J."/>
            <person name="Schoof H."/>
            <person name="Van de Peer Y."/>
            <person name="Proost S."/>
            <person name="Cook D.R."/>
            <person name="Meyers B.C."/>
            <person name="Spannagl M."/>
            <person name="Cheung F."/>
            <person name="De Mita S."/>
            <person name="Krishnakumar V."/>
            <person name="Gundlach H."/>
            <person name="Zhou S."/>
            <person name="Mudge J."/>
            <person name="Bharti A.K."/>
            <person name="Murray J.D."/>
            <person name="Naoumkina M.A."/>
            <person name="Rosen B."/>
            <person name="Silverstein K.A."/>
            <person name="Tang H."/>
            <person name="Rombauts S."/>
            <person name="Zhao P.X."/>
            <person name="Zhou P."/>
            <person name="Barbe V."/>
            <person name="Bardou P."/>
            <person name="Bechner M."/>
            <person name="Bellec A."/>
            <person name="Berger A."/>
            <person name="Berges H."/>
            <person name="Bidwell S."/>
            <person name="Bisseling T."/>
            <person name="Choisne N."/>
            <person name="Couloux A."/>
            <person name="Denny R."/>
            <person name="Deshpande S."/>
            <person name="Dai X."/>
            <person name="Doyle J.J."/>
            <person name="Dudez A.M."/>
            <person name="Farmer A.D."/>
            <person name="Fouteau S."/>
            <person name="Franken C."/>
            <person name="Gibelin C."/>
            <person name="Gish J."/>
            <person name="Goldstein S."/>
            <person name="Gonzalez A.J."/>
            <person name="Green P.J."/>
            <person name="Hallab A."/>
            <person name="Hartog M."/>
            <person name="Hua A."/>
            <person name="Humphray S.J."/>
            <person name="Jeong D.H."/>
            <person name="Jing Y."/>
            <person name="Jocker A."/>
            <person name="Kenton S.M."/>
            <person name="Kim D.J."/>
            <person name="Klee K."/>
            <person name="Lai H."/>
            <person name="Lang C."/>
            <person name="Lin S."/>
            <person name="Macmil S.L."/>
            <person name="Magdelenat G."/>
            <person name="Matthews L."/>
            <person name="McCorrison J."/>
            <person name="Monaghan E.L."/>
            <person name="Mun J.H."/>
            <person name="Najar F.Z."/>
            <person name="Nicholson C."/>
            <person name="Noirot C."/>
            <person name="O'Bleness M."/>
            <person name="Paule C.R."/>
            <person name="Poulain J."/>
            <person name="Prion F."/>
            <person name="Qin B."/>
            <person name="Qu C."/>
            <person name="Retzel E.F."/>
            <person name="Riddle C."/>
            <person name="Sallet E."/>
            <person name="Samain S."/>
            <person name="Samson N."/>
            <person name="Sanders I."/>
            <person name="Saurat O."/>
            <person name="Scarpelli C."/>
            <person name="Schiex T."/>
            <person name="Segurens B."/>
            <person name="Severin A.J."/>
            <person name="Sherrier D.J."/>
            <person name="Shi R."/>
            <person name="Sims S."/>
            <person name="Singer S.R."/>
            <person name="Sinharoy S."/>
            <person name="Sterck L."/>
            <person name="Viollet A."/>
            <person name="Wang B.B."/>
            <person name="Wang K."/>
            <person name="Wang M."/>
            <person name="Wang X."/>
            <person name="Warfsmann J."/>
            <person name="Weissenbach J."/>
            <person name="White D.D."/>
            <person name="White J.D."/>
            <person name="Wiley G.B."/>
            <person name="Wincker P."/>
            <person name="Xing Y."/>
            <person name="Yang L."/>
            <person name="Yao Z."/>
            <person name="Ying F."/>
            <person name="Zhai J."/>
            <person name="Zhou L."/>
            <person name="Zuber A."/>
            <person name="Denarie J."/>
            <person name="Dixon R.A."/>
            <person name="May G.D."/>
            <person name="Schwartz D.C."/>
            <person name="Rogers J."/>
            <person name="Quetier F."/>
            <person name="Town C.D."/>
            <person name="Roe B.A."/>
        </authorList>
    </citation>
    <scope>NUCLEOTIDE SEQUENCE [LARGE SCALE GENOMIC DNA]</scope>
    <source>
        <strain evidence="14">A17</strain>
        <strain evidence="15 16">cv. Jemalong A17</strain>
    </source>
</reference>
<dbReference type="InterPro" id="IPR029071">
    <property type="entry name" value="Ubiquitin-like_domsf"/>
</dbReference>
<dbReference type="Gene3D" id="3.10.20.90">
    <property type="entry name" value="Phosphatidylinositol 3-kinase Catalytic Subunit, Chain A, domain 1"/>
    <property type="match status" value="1"/>
</dbReference>
<dbReference type="Pfam" id="PF21362">
    <property type="entry name" value="Sina_RING"/>
    <property type="match status" value="1"/>
</dbReference>
<organism evidence="14 16">
    <name type="scientific">Medicago truncatula</name>
    <name type="common">Barrel medic</name>
    <name type="synonym">Medicago tribuloides</name>
    <dbReference type="NCBI Taxonomy" id="3880"/>
    <lineage>
        <taxon>Eukaryota</taxon>
        <taxon>Viridiplantae</taxon>
        <taxon>Streptophyta</taxon>
        <taxon>Embryophyta</taxon>
        <taxon>Tracheophyta</taxon>
        <taxon>Spermatophyta</taxon>
        <taxon>Magnoliopsida</taxon>
        <taxon>eudicotyledons</taxon>
        <taxon>Gunneridae</taxon>
        <taxon>Pentapetalae</taxon>
        <taxon>rosids</taxon>
        <taxon>fabids</taxon>
        <taxon>Fabales</taxon>
        <taxon>Fabaceae</taxon>
        <taxon>Papilionoideae</taxon>
        <taxon>50 kb inversion clade</taxon>
        <taxon>NPAAA clade</taxon>
        <taxon>Hologalegina</taxon>
        <taxon>IRL clade</taxon>
        <taxon>Trifolieae</taxon>
        <taxon>Medicago</taxon>
    </lineage>
</organism>
<keyword evidence="8" id="KW-0833">Ubl conjugation pathway</keyword>
<evidence type="ECO:0000256" key="1">
    <source>
        <dbReference type="ARBA" id="ARBA00000900"/>
    </source>
</evidence>
<dbReference type="PROSITE" id="PS50053">
    <property type="entry name" value="UBIQUITIN_2"/>
    <property type="match status" value="1"/>
</dbReference>
<dbReference type="InterPro" id="IPR013010">
    <property type="entry name" value="Znf_SIAH"/>
</dbReference>
<gene>
    <name evidence="14" type="ordered locus">MTR_2g038430</name>
</gene>
<protein>
    <recommendedName>
        <fullName evidence="4">RING-type E3 ubiquitin transferase</fullName>
        <ecNumber evidence="4">2.3.2.27</ecNumber>
    </recommendedName>
</protein>
<evidence type="ECO:0000259" key="13">
    <source>
        <dbReference type="PROSITE" id="PS51081"/>
    </source>
</evidence>
<evidence type="ECO:0000313" key="15">
    <source>
        <dbReference type="EnsemblPlants" id="AES65368"/>
    </source>
</evidence>
<evidence type="ECO:0000256" key="9">
    <source>
        <dbReference type="ARBA" id="ARBA00022833"/>
    </source>
</evidence>
<evidence type="ECO:0000256" key="10">
    <source>
        <dbReference type="ARBA" id="ARBA00024004"/>
    </source>
</evidence>
<dbReference type="InterPro" id="IPR049548">
    <property type="entry name" value="Sina-like_RING"/>
</dbReference>
<dbReference type="HOGENOM" id="CLU_040603_2_1_1"/>
<dbReference type="UniPathway" id="UPA00143"/>
<dbReference type="SUPFAM" id="SSF54236">
    <property type="entry name" value="Ubiquitin-like"/>
    <property type="match status" value="1"/>
</dbReference>
<feature type="domain" description="SIAH-type" evidence="13">
    <location>
        <begin position="81"/>
        <end position="139"/>
    </location>
</feature>
<reference evidence="15" key="3">
    <citation type="submission" date="2015-04" db="UniProtKB">
        <authorList>
            <consortium name="EnsemblPlants"/>
        </authorList>
    </citation>
    <scope>IDENTIFICATION</scope>
    <source>
        <strain evidence="15">cv. Jemalong A17</strain>
    </source>
</reference>
<comment type="pathway">
    <text evidence="2">Protein modification; protein ubiquitination.</text>
</comment>
<dbReference type="EC" id="2.3.2.27" evidence="4"/>
<evidence type="ECO:0000256" key="8">
    <source>
        <dbReference type="ARBA" id="ARBA00022786"/>
    </source>
</evidence>
<dbReference type="AlphaFoldDB" id="G7IIC5"/>
<dbReference type="GO" id="GO:0061630">
    <property type="term" value="F:ubiquitin protein ligase activity"/>
    <property type="evidence" value="ECO:0007669"/>
    <property type="project" value="UniProtKB-EC"/>
</dbReference>
<dbReference type="EnsemblPlants" id="AES65368">
    <property type="protein sequence ID" value="AES65368"/>
    <property type="gene ID" value="MTR_2g038430"/>
</dbReference>
<dbReference type="SUPFAM" id="SSF49599">
    <property type="entry name" value="TRAF domain-like"/>
    <property type="match status" value="1"/>
</dbReference>
<comment type="similarity">
    <text evidence="3">Belongs to the SINA (Seven in absentia) family.</text>
</comment>
<keyword evidence="16" id="KW-1185">Reference proteome</keyword>
<dbReference type="Gene3D" id="3.30.40.10">
    <property type="entry name" value="Zinc/RING finger domain, C3HC4 (zinc finger)"/>
    <property type="match status" value="1"/>
</dbReference>
<dbReference type="SMART" id="SM00213">
    <property type="entry name" value="UBQ"/>
    <property type="match status" value="1"/>
</dbReference>
<keyword evidence="7 11" id="KW-0863">Zinc-finger</keyword>
<keyword evidence="5" id="KW-0808">Transferase</keyword>
<dbReference type="InterPro" id="IPR000626">
    <property type="entry name" value="Ubiquitin-like_dom"/>
</dbReference>
<dbReference type="InterPro" id="IPR013083">
    <property type="entry name" value="Znf_RING/FYVE/PHD"/>
</dbReference>
<dbReference type="FunFam" id="3.10.20.90:FF:000205">
    <property type="entry name" value="2'-5'-oligoadenylate synthase-like protein 2"/>
    <property type="match status" value="1"/>
</dbReference>
<keyword evidence="9" id="KW-0862">Zinc</keyword>
<evidence type="ECO:0000256" key="2">
    <source>
        <dbReference type="ARBA" id="ARBA00004906"/>
    </source>
</evidence>
<dbReference type="Pfam" id="PF00240">
    <property type="entry name" value="ubiquitin"/>
    <property type="match status" value="1"/>
</dbReference>
<proteinExistence type="inferred from homology"/>
<evidence type="ECO:0000313" key="16">
    <source>
        <dbReference type="Proteomes" id="UP000002051"/>
    </source>
</evidence>
<dbReference type="InterPro" id="IPR044286">
    <property type="entry name" value="SINL_plant"/>
</dbReference>
<dbReference type="OMA" id="VECFAEP"/>
<dbReference type="eggNOG" id="KOG3002">
    <property type="taxonomic scope" value="Eukaryota"/>
</dbReference>
<evidence type="ECO:0000256" key="3">
    <source>
        <dbReference type="ARBA" id="ARBA00009119"/>
    </source>
</evidence>
<dbReference type="GO" id="GO:0008270">
    <property type="term" value="F:zinc ion binding"/>
    <property type="evidence" value="ECO:0007669"/>
    <property type="project" value="UniProtKB-KW"/>
</dbReference>
<evidence type="ECO:0000256" key="7">
    <source>
        <dbReference type="ARBA" id="ARBA00022771"/>
    </source>
</evidence>
<dbReference type="PROSITE" id="PS51081">
    <property type="entry name" value="ZF_SIAH"/>
    <property type="match status" value="1"/>
</dbReference>
<keyword evidence="6" id="KW-0479">Metal-binding</keyword>
<evidence type="ECO:0000256" key="5">
    <source>
        <dbReference type="ARBA" id="ARBA00022679"/>
    </source>
</evidence>
<dbReference type="CDD" id="cd16571">
    <property type="entry name" value="RING-HC_SIAHs"/>
    <property type="match status" value="1"/>
</dbReference>
<feature type="domain" description="Ubiquitin-like" evidence="12">
    <location>
        <begin position="268"/>
        <end position="343"/>
    </location>
</feature>
<comment type="catalytic activity">
    <reaction evidence="1">
        <text>S-ubiquitinyl-[E2 ubiquitin-conjugating enzyme]-L-cysteine + [acceptor protein]-L-lysine = [E2 ubiquitin-conjugating enzyme]-L-cysteine + N(6)-ubiquitinyl-[acceptor protein]-L-lysine.</text>
        <dbReference type="EC" id="2.3.2.27"/>
    </reaction>
</comment>
<dbReference type="STRING" id="3880.G7IIC5"/>
<dbReference type="eggNOG" id="KOG0004">
    <property type="taxonomic scope" value="Eukaryota"/>
</dbReference>
<dbReference type="PANTHER" id="PTHR46632:SF32">
    <property type="entry name" value="SIAH-TYPE DOMAIN-CONTAINING PROTEIN"/>
    <property type="match status" value="1"/>
</dbReference>
<comment type="function">
    <text evidence="10">E3 ubiquitin-protein ligase that mediates ubiquitination and subsequent proteasomal degradation of target proteins. E3 ubiquitin ligases accept ubiquitin from an E2 ubiquitin-conjugating enzyme in the form of a thioester and then directly transfers the ubiquitin to targeted substrates. It probably triggers the ubiquitin-mediated degradation of different substrates.</text>
</comment>
<dbReference type="PaxDb" id="3880-AES65368"/>
<dbReference type="GO" id="GO:0016567">
    <property type="term" value="P:protein ubiquitination"/>
    <property type="evidence" value="ECO:0007669"/>
    <property type="project" value="UniProtKB-UniPathway"/>
</dbReference>
<name>G7IIC5_MEDTR</name>
<dbReference type="Proteomes" id="UP000002051">
    <property type="component" value="Chromosome 2"/>
</dbReference>
<evidence type="ECO:0000256" key="6">
    <source>
        <dbReference type="ARBA" id="ARBA00022723"/>
    </source>
</evidence>
<dbReference type="PANTHER" id="PTHR46632">
    <property type="entry name" value="E3 UBIQUITIN-PROTEIN LIGASE SINA-LIKE 4"/>
    <property type="match status" value="1"/>
</dbReference>
<sequence length="343" mass="38569">MEPVDAAKDVGKNSSISVMISNPKVFDCSICFQLLSFPIFQCDNGHIVCSTCCSKFGNKCDKCSKCISLKRCRAFENLLQYIKMPCLNEKYGCKETIDYIQKRKHEEECIYVPCYCPLSGCDFVASSEVLSDHFSHKHEDSQINFYYGFSFLVSLKSDDEVIVLQEKRSGKVFILNNSTMLYSKKNYSTMLLGNAVNICCFGPTASVSEYSYDISARSQKCKLKLHSFAKNLHQVTLATLSSEFLVIPIGSSEPLELVICITPTTPTMRIFVNLLTGETITLEVNSLDTICSVKEKILDETEYSMQSQRLIFAGKQLDDSRTVADYNIQNESTIDVAFRILGD</sequence>
<dbReference type="Pfam" id="PF21361">
    <property type="entry name" value="Sina_ZnF"/>
    <property type="match status" value="1"/>
</dbReference>
<evidence type="ECO:0000256" key="4">
    <source>
        <dbReference type="ARBA" id="ARBA00012483"/>
    </source>
</evidence>
<evidence type="ECO:0000256" key="11">
    <source>
        <dbReference type="PROSITE-ProRule" id="PRU00455"/>
    </source>
</evidence>
<dbReference type="InterPro" id="IPR019956">
    <property type="entry name" value="Ubiquitin_dom"/>
</dbReference>